<dbReference type="EMBL" id="AFUE01000008">
    <property type="protein sequence ID" value="EGU66975.1"/>
    <property type="molecule type" value="Genomic_DNA"/>
</dbReference>
<evidence type="ECO:0000256" key="4">
    <source>
        <dbReference type="ARBA" id="ARBA00022840"/>
    </source>
</evidence>
<dbReference type="InterPro" id="IPR050763">
    <property type="entry name" value="ABC_transporter_ATP-binding"/>
</dbReference>
<evidence type="ECO:0000256" key="3">
    <source>
        <dbReference type="ARBA" id="ARBA00022741"/>
    </source>
</evidence>
<proteinExistence type="inferred from homology"/>
<dbReference type="PANTHER" id="PTHR42711:SF5">
    <property type="entry name" value="ABC TRANSPORTER ATP-BINDING PROTEIN NATA"/>
    <property type="match status" value="1"/>
</dbReference>
<evidence type="ECO:0000256" key="2">
    <source>
        <dbReference type="ARBA" id="ARBA00022448"/>
    </source>
</evidence>
<dbReference type="PROSITE" id="PS00211">
    <property type="entry name" value="ABC_TRANSPORTER_1"/>
    <property type="match status" value="1"/>
</dbReference>
<dbReference type="Proteomes" id="UP000004274">
    <property type="component" value="Unassembled WGS sequence"/>
</dbReference>
<evidence type="ECO:0000313" key="7">
    <source>
        <dbReference type="Proteomes" id="UP000004274"/>
    </source>
</evidence>
<organism evidence="6 7">
    <name type="scientific">Streptococcus cristatus ATCC 51100</name>
    <dbReference type="NCBI Taxonomy" id="889201"/>
    <lineage>
        <taxon>Bacteria</taxon>
        <taxon>Bacillati</taxon>
        <taxon>Bacillota</taxon>
        <taxon>Bacilli</taxon>
        <taxon>Lactobacillales</taxon>
        <taxon>Streptococcaceae</taxon>
        <taxon>Streptococcus</taxon>
    </lineage>
</organism>
<dbReference type="InterPro" id="IPR003439">
    <property type="entry name" value="ABC_transporter-like_ATP-bd"/>
</dbReference>
<keyword evidence="2" id="KW-0813">Transport</keyword>
<dbReference type="GO" id="GO:0005524">
    <property type="term" value="F:ATP binding"/>
    <property type="evidence" value="ECO:0007669"/>
    <property type="project" value="UniProtKB-KW"/>
</dbReference>
<dbReference type="PANTHER" id="PTHR42711">
    <property type="entry name" value="ABC TRANSPORTER ATP-BINDING PROTEIN"/>
    <property type="match status" value="1"/>
</dbReference>
<sequence>MPGILPLISLILPLVQKAEIFQKRLAIIVSEVKTGEKNMLVQVKNLTKVYGDKVAVNGLNLEIKSGSFTVILGPNGAGKSTTIQMLIGLLQSTSGQIIYAEQTKLGVVFQNSVLDANLTVIENLRIRAKQYKQVETGKIEQLIEQLGLASFAKQRYGTLSGGQKRRVDIARALLNSPDLLFLDEPTTGLDIQTRESIWKLLKDLQQKEKMTVVLTTHYLNEADDADKIYIVDHGQVIAQGSADQIKERYARNVLRILTSDSEGLKAALPTSCEWEQGKENEFFFYPETTQEALMLLSQLGSYIEQFEFQPGTMDDAFMALTGREVR</sequence>
<protein>
    <submittedName>
        <fullName evidence="6">ABC transporter, ATP-binding protein</fullName>
    </submittedName>
</protein>
<comment type="caution">
    <text evidence="6">The sequence shown here is derived from an EMBL/GenBank/DDBJ whole genome shotgun (WGS) entry which is preliminary data.</text>
</comment>
<dbReference type="SMART" id="SM00382">
    <property type="entry name" value="AAA"/>
    <property type="match status" value="1"/>
</dbReference>
<keyword evidence="3" id="KW-0547">Nucleotide-binding</keyword>
<evidence type="ECO:0000259" key="5">
    <source>
        <dbReference type="PROSITE" id="PS50893"/>
    </source>
</evidence>
<keyword evidence="4 6" id="KW-0067">ATP-binding</keyword>
<feature type="domain" description="ABC transporter" evidence="5">
    <location>
        <begin position="41"/>
        <end position="258"/>
    </location>
</feature>
<dbReference type="AlphaFoldDB" id="A0AAV3EDW6"/>
<dbReference type="GO" id="GO:0016887">
    <property type="term" value="F:ATP hydrolysis activity"/>
    <property type="evidence" value="ECO:0007669"/>
    <property type="project" value="InterPro"/>
</dbReference>
<evidence type="ECO:0000313" key="6">
    <source>
        <dbReference type="EMBL" id="EGU66975.1"/>
    </source>
</evidence>
<gene>
    <name evidence="6" type="ORF">HMPREF9960_1373</name>
</gene>
<dbReference type="InterPro" id="IPR017871">
    <property type="entry name" value="ABC_transporter-like_CS"/>
</dbReference>
<accession>A0AAV3EDW6</accession>
<dbReference type="InterPro" id="IPR027417">
    <property type="entry name" value="P-loop_NTPase"/>
</dbReference>
<reference evidence="6 7" key="1">
    <citation type="submission" date="2011-05" db="EMBL/GenBank/DDBJ databases">
        <authorList>
            <person name="Durkin A.S."/>
            <person name="McCorrison J."/>
            <person name="Torralba M."/>
            <person name="Gillis M."/>
            <person name="Methe B."/>
            <person name="Sutton G."/>
            <person name="Nelson K.E."/>
        </authorList>
    </citation>
    <scope>NUCLEOTIDE SEQUENCE [LARGE SCALE GENOMIC DNA]</scope>
    <source>
        <strain evidence="6 7">ATCC 51100</strain>
    </source>
</reference>
<dbReference type="Gene3D" id="3.40.50.300">
    <property type="entry name" value="P-loop containing nucleotide triphosphate hydrolases"/>
    <property type="match status" value="1"/>
</dbReference>
<dbReference type="InterPro" id="IPR003593">
    <property type="entry name" value="AAA+_ATPase"/>
</dbReference>
<dbReference type="Pfam" id="PF00005">
    <property type="entry name" value="ABC_tran"/>
    <property type="match status" value="1"/>
</dbReference>
<comment type="similarity">
    <text evidence="1">Belongs to the ABC transporter superfamily.</text>
</comment>
<name>A0AAV3EDW6_STRCR</name>
<dbReference type="SUPFAM" id="SSF52540">
    <property type="entry name" value="P-loop containing nucleoside triphosphate hydrolases"/>
    <property type="match status" value="1"/>
</dbReference>
<dbReference type="PROSITE" id="PS50893">
    <property type="entry name" value="ABC_TRANSPORTER_2"/>
    <property type="match status" value="1"/>
</dbReference>
<evidence type="ECO:0000256" key="1">
    <source>
        <dbReference type="ARBA" id="ARBA00005417"/>
    </source>
</evidence>